<dbReference type="PROSITE" id="PS51502">
    <property type="entry name" value="S_R_A_B_BARREL"/>
    <property type="match status" value="1"/>
</dbReference>
<feature type="domain" description="Stress-response A/B barrel" evidence="1">
    <location>
        <begin position="2"/>
        <end position="94"/>
    </location>
</feature>
<dbReference type="SUPFAM" id="SSF54909">
    <property type="entry name" value="Dimeric alpha+beta barrel"/>
    <property type="match status" value="1"/>
</dbReference>
<dbReference type="RefSeq" id="WP_345377353.1">
    <property type="nucleotide sequence ID" value="NZ_BAABLM010000012.1"/>
</dbReference>
<dbReference type="SMART" id="SM00886">
    <property type="entry name" value="Dabb"/>
    <property type="match status" value="1"/>
</dbReference>
<keyword evidence="3" id="KW-1185">Reference proteome</keyword>
<comment type="caution">
    <text evidence="2">The sequence shown here is derived from an EMBL/GenBank/DDBJ whole genome shotgun (WGS) entry which is preliminary data.</text>
</comment>
<gene>
    <name evidence="2" type="ORF">GCM10025780_36220</name>
</gene>
<dbReference type="InterPro" id="IPR011008">
    <property type="entry name" value="Dimeric_a/b-barrel"/>
</dbReference>
<evidence type="ECO:0000259" key="1">
    <source>
        <dbReference type="PROSITE" id="PS51502"/>
    </source>
</evidence>
<organism evidence="2 3">
    <name type="scientific">Frondihabitans cladoniiphilus</name>
    <dbReference type="NCBI Taxonomy" id="715785"/>
    <lineage>
        <taxon>Bacteria</taxon>
        <taxon>Bacillati</taxon>
        <taxon>Actinomycetota</taxon>
        <taxon>Actinomycetes</taxon>
        <taxon>Micrococcales</taxon>
        <taxon>Microbacteriaceae</taxon>
        <taxon>Frondihabitans</taxon>
    </lineage>
</organism>
<dbReference type="EMBL" id="BAABLM010000012">
    <property type="protein sequence ID" value="GAA4686352.1"/>
    <property type="molecule type" value="Genomic_DNA"/>
</dbReference>
<reference evidence="3" key="1">
    <citation type="journal article" date="2019" name="Int. J. Syst. Evol. Microbiol.">
        <title>The Global Catalogue of Microorganisms (GCM) 10K type strain sequencing project: providing services to taxonomists for standard genome sequencing and annotation.</title>
        <authorList>
            <consortium name="The Broad Institute Genomics Platform"/>
            <consortium name="The Broad Institute Genome Sequencing Center for Infectious Disease"/>
            <person name="Wu L."/>
            <person name="Ma J."/>
        </authorList>
    </citation>
    <scope>NUCLEOTIDE SEQUENCE [LARGE SCALE GENOMIC DNA]</scope>
    <source>
        <strain evidence="3">JCM 18956</strain>
    </source>
</reference>
<evidence type="ECO:0000313" key="2">
    <source>
        <dbReference type="EMBL" id="GAA4686352.1"/>
    </source>
</evidence>
<proteinExistence type="predicted"/>
<protein>
    <recommendedName>
        <fullName evidence="1">Stress-response A/B barrel domain-containing protein</fullName>
    </recommendedName>
</protein>
<dbReference type="Gene3D" id="3.30.70.100">
    <property type="match status" value="1"/>
</dbReference>
<accession>A0ABP8WBN0</accession>
<dbReference type="Pfam" id="PF07876">
    <property type="entry name" value="Dabb"/>
    <property type="match status" value="1"/>
</dbReference>
<dbReference type="Proteomes" id="UP001501295">
    <property type="component" value="Unassembled WGS sequence"/>
</dbReference>
<dbReference type="InterPro" id="IPR013097">
    <property type="entry name" value="Dabb"/>
</dbReference>
<name>A0ABP8WBN0_9MICO</name>
<evidence type="ECO:0000313" key="3">
    <source>
        <dbReference type="Proteomes" id="UP001501295"/>
    </source>
</evidence>
<sequence>MIQHTVCFTLVHPAGSDAETDFLRTAAAVLPGVPGVDAFRIARQVGSQSELQWQFSMDFPDRATYAAYDAHPDHRRFVESRWVSDVQAFTEFDFEPYTPRA</sequence>